<accession>I7M949</accession>
<feature type="compositionally biased region" description="Low complexity" evidence="2">
    <location>
        <begin position="293"/>
        <end position="306"/>
    </location>
</feature>
<name>I7M949_TETTS</name>
<sequence>MFPQISSNKKAIEQSNNQQGTNSLKNSKHNFKRYGEKTKDELSGAITLRSIDQQQQIDSQALELKNSHLGHQFKISKNNDSRKYSLAERFFKKNEDKSLKLSHSSSVKENLLSKQSMSPTSKQIFSELINTQNKYLSMSPDNLSGNILIFVKPEGQDRFKKQVGYSKQLKSLDVKINRLKDELEQLYSSKKNIQSQNTFEEQNDENYQKEEDMQQSKFDFITQHQDNKGSLEMFAPSQIIQEKPSKTFNSEPLSDLSNNEQPVPSIQHMIKKNMEKSEQQFESQNSQISLLNQQNNESSSKQNLQNTNQDQMSSLQGASNSVDLFKQKIMNSSMVSVEQQFTRIYDLYSKSIASAFHSRDLEKPQKHKKKKNPKFLICNSMLKSGVVNSKSEHLMRIYNREHKPSQINICLPSFPTKKNPQEYILATYFDKYKPIKISKQNEVVDLIPKYLKEEIETEFKQIKDSTFQNISNNQKLQSLNQITQKSTIESQKWQNTGVFSDLNKGFVESSHQNSQENLETFNNFFSISKQKI</sequence>
<protein>
    <submittedName>
        <fullName evidence="3">Uncharacterized protein</fullName>
    </submittedName>
</protein>
<dbReference type="EMBL" id="GG662608">
    <property type="protein sequence ID" value="EAS00785.2"/>
    <property type="molecule type" value="Genomic_DNA"/>
</dbReference>
<keyword evidence="1" id="KW-0175">Coiled coil</keyword>
<dbReference type="RefSeq" id="XP_001021030.2">
    <property type="nucleotide sequence ID" value="XM_001021030.2"/>
</dbReference>
<organism evidence="3 4">
    <name type="scientific">Tetrahymena thermophila (strain SB210)</name>
    <dbReference type="NCBI Taxonomy" id="312017"/>
    <lineage>
        <taxon>Eukaryota</taxon>
        <taxon>Sar</taxon>
        <taxon>Alveolata</taxon>
        <taxon>Ciliophora</taxon>
        <taxon>Intramacronucleata</taxon>
        <taxon>Oligohymenophorea</taxon>
        <taxon>Hymenostomatida</taxon>
        <taxon>Tetrahymenina</taxon>
        <taxon>Tetrahymenidae</taxon>
        <taxon>Tetrahymena</taxon>
    </lineage>
</organism>
<feature type="compositionally biased region" description="Polar residues" evidence="2">
    <location>
        <begin position="1"/>
        <end position="25"/>
    </location>
</feature>
<evidence type="ECO:0000313" key="3">
    <source>
        <dbReference type="EMBL" id="EAS00785.2"/>
    </source>
</evidence>
<proteinExistence type="predicted"/>
<dbReference type="KEGG" id="tet:TTHERM_00305580"/>
<reference evidence="4" key="1">
    <citation type="journal article" date="2006" name="PLoS Biol.">
        <title>Macronuclear genome sequence of the ciliate Tetrahymena thermophila, a model eukaryote.</title>
        <authorList>
            <person name="Eisen J.A."/>
            <person name="Coyne R.S."/>
            <person name="Wu M."/>
            <person name="Wu D."/>
            <person name="Thiagarajan M."/>
            <person name="Wortman J.R."/>
            <person name="Badger J.H."/>
            <person name="Ren Q."/>
            <person name="Amedeo P."/>
            <person name="Jones K.M."/>
            <person name="Tallon L.J."/>
            <person name="Delcher A.L."/>
            <person name="Salzberg S.L."/>
            <person name="Silva J.C."/>
            <person name="Haas B.J."/>
            <person name="Majoros W.H."/>
            <person name="Farzad M."/>
            <person name="Carlton J.M."/>
            <person name="Smith R.K. Jr."/>
            <person name="Garg J."/>
            <person name="Pearlman R.E."/>
            <person name="Karrer K.M."/>
            <person name="Sun L."/>
            <person name="Manning G."/>
            <person name="Elde N.C."/>
            <person name="Turkewitz A.P."/>
            <person name="Asai D.J."/>
            <person name="Wilkes D.E."/>
            <person name="Wang Y."/>
            <person name="Cai H."/>
            <person name="Collins K."/>
            <person name="Stewart B.A."/>
            <person name="Lee S.R."/>
            <person name="Wilamowska K."/>
            <person name="Weinberg Z."/>
            <person name="Ruzzo W.L."/>
            <person name="Wloga D."/>
            <person name="Gaertig J."/>
            <person name="Frankel J."/>
            <person name="Tsao C.-C."/>
            <person name="Gorovsky M.A."/>
            <person name="Keeling P.J."/>
            <person name="Waller R.F."/>
            <person name="Patron N.J."/>
            <person name="Cherry J.M."/>
            <person name="Stover N.A."/>
            <person name="Krieger C.J."/>
            <person name="del Toro C."/>
            <person name="Ryder H.F."/>
            <person name="Williamson S.C."/>
            <person name="Barbeau R.A."/>
            <person name="Hamilton E.P."/>
            <person name="Orias E."/>
        </authorList>
    </citation>
    <scope>NUCLEOTIDE SEQUENCE [LARGE SCALE GENOMIC DNA]</scope>
    <source>
        <strain evidence="4">SB210</strain>
    </source>
</reference>
<feature type="region of interest" description="Disordered" evidence="2">
    <location>
        <begin position="293"/>
        <end position="315"/>
    </location>
</feature>
<keyword evidence="4" id="KW-1185">Reference proteome</keyword>
<dbReference type="InParanoid" id="I7M949"/>
<evidence type="ECO:0000256" key="1">
    <source>
        <dbReference type="SAM" id="Coils"/>
    </source>
</evidence>
<dbReference type="GeneID" id="7829320"/>
<evidence type="ECO:0000256" key="2">
    <source>
        <dbReference type="SAM" id="MobiDB-lite"/>
    </source>
</evidence>
<feature type="region of interest" description="Disordered" evidence="2">
    <location>
        <begin position="1"/>
        <end position="29"/>
    </location>
</feature>
<dbReference type="Proteomes" id="UP000009168">
    <property type="component" value="Unassembled WGS sequence"/>
</dbReference>
<dbReference type="AlphaFoldDB" id="I7M949"/>
<evidence type="ECO:0000313" key="4">
    <source>
        <dbReference type="Proteomes" id="UP000009168"/>
    </source>
</evidence>
<gene>
    <name evidence="3" type="ORF">TTHERM_00305580</name>
</gene>
<feature type="coiled-coil region" evidence="1">
    <location>
        <begin position="169"/>
        <end position="196"/>
    </location>
</feature>